<evidence type="ECO:0000256" key="3">
    <source>
        <dbReference type="ARBA" id="ARBA00023125"/>
    </source>
</evidence>
<evidence type="ECO:0000313" key="7">
    <source>
        <dbReference type="Proteomes" id="UP000078543"/>
    </source>
</evidence>
<dbReference type="InterPro" id="IPR025166">
    <property type="entry name" value="Integrase_DNA_bind_dom"/>
</dbReference>
<dbReference type="InterPro" id="IPR010998">
    <property type="entry name" value="Integrase_recombinase_N"/>
</dbReference>
<dbReference type="PROSITE" id="PS51898">
    <property type="entry name" value="TYR_RECOMBINASE"/>
    <property type="match status" value="1"/>
</dbReference>
<feature type="domain" description="Tyr recombinase" evidence="5">
    <location>
        <begin position="211"/>
        <end position="406"/>
    </location>
</feature>
<evidence type="ECO:0000313" key="6">
    <source>
        <dbReference type="EMBL" id="OAN49958.1"/>
    </source>
</evidence>
<gene>
    <name evidence="6" type="ORF">A6A05_01705</name>
</gene>
<keyword evidence="3" id="KW-0238">DNA-binding</keyword>
<keyword evidence="7" id="KW-1185">Reference proteome</keyword>
<proteinExistence type="inferred from homology"/>
<name>A0A178MPA6_9PROT</name>
<evidence type="ECO:0000256" key="4">
    <source>
        <dbReference type="ARBA" id="ARBA00023172"/>
    </source>
</evidence>
<protein>
    <recommendedName>
        <fullName evidence="5">Tyr recombinase domain-containing protein</fullName>
    </recommendedName>
</protein>
<dbReference type="InterPro" id="IPR050808">
    <property type="entry name" value="Phage_Integrase"/>
</dbReference>
<dbReference type="InterPro" id="IPR038488">
    <property type="entry name" value="Integrase_DNA-bd_sf"/>
</dbReference>
<dbReference type="PANTHER" id="PTHR30629">
    <property type="entry name" value="PROPHAGE INTEGRASE"/>
    <property type="match status" value="1"/>
</dbReference>
<dbReference type="GO" id="GO:0003677">
    <property type="term" value="F:DNA binding"/>
    <property type="evidence" value="ECO:0007669"/>
    <property type="project" value="UniProtKB-KW"/>
</dbReference>
<dbReference type="Gene3D" id="1.10.443.10">
    <property type="entry name" value="Intergrase catalytic core"/>
    <property type="match status" value="1"/>
</dbReference>
<dbReference type="Pfam" id="PF22022">
    <property type="entry name" value="Phage_int_M"/>
    <property type="match status" value="1"/>
</dbReference>
<comment type="similarity">
    <text evidence="1">Belongs to the 'phage' integrase family.</text>
</comment>
<evidence type="ECO:0000256" key="1">
    <source>
        <dbReference type="ARBA" id="ARBA00008857"/>
    </source>
</evidence>
<dbReference type="STRING" id="1437059.A6A05_01705"/>
<dbReference type="InterPro" id="IPR011010">
    <property type="entry name" value="DNA_brk_join_enz"/>
</dbReference>
<dbReference type="CDD" id="cd00796">
    <property type="entry name" value="INT_Rci_Hp1_C"/>
    <property type="match status" value="1"/>
</dbReference>
<dbReference type="Gene3D" id="1.10.150.130">
    <property type="match status" value="1"/>
</dbReference>
<reference evidence="6 7" key="1">
    <citation type="submission" date="2016-04" db="EMBL/GenBank/DDBJ databases">
        <title>Draft genome sequence of freshwater magnetotactic bacteria Magnetospirillum marisnigri SP-1 and Magnetospirillum moscoviense BB-1.</title>
        <authorList>
            <person name="Koziaeva V."/>
            <person name="Dziuba M.V."/>
            <person name="Ivanov T.M."/>
            <person name="Kuznetsov B."/>
            <person name="Grouzdev D.S."/>
        </authorList>
    </citation>
    <scope>NUCLEOTIDE SEQUENCE [LARGE SCALE GENOMIC DNA]</scope>
    <source>
        <strain evidence="6 7">BB-1</strain>
    </source>
</reference>
<dbReference type="Pfam" id="PF13356">
    <property type="entry name" value="Arm-DNA-bind_3"/>
    <property type="match status" value="1"/>
</dbReference>
<keyword evidence="4" id="KW-0233">DNA recombination</keyword>
<dbReference type="Proteomes" id="UP000078543">
    <property type="component" value="Unassembled WGS sequence"/>
</dbReference>
<dbReference type="InterPro" id="IPR013762">
    <property type="entry name" value="Integrase-like_cat_sf"/>
</dbReference>
<dbReference type="GO" id="GO:0006310">
    <property type="term" value="P:DNA recombination"/>
    <property type="evidence" value="ECO:0007669"/>
    <property type="project" value="UniProtKB-KW"/>
</dbReference>
<dbReference type="EMBL" id="LWQU01000141">
    <property type="protein sequence ID" value="OAN49958.1"/>
    <property type="molecule type" value="Genomic_DNA"/>
</dbReference>
<accession>A0A178MPA6</accession>
<comment type="caution">
    <text evidence="6">The sequence shown here is derived from an EMBL/GenBank/DDBJ whole genome shotgun (WGS) entry which is preliminary data.</text>
</comment>
<dbReference type="SUPFAM" id="SSF56349">
    <property type="entry name" value="DNA breaking-rejoining enzymes"/>
    <property type="match status" value="1"/>
</dbReference>
<dbReference type="Gene3D" id="3.30.160.390">
    <property type="entry name" value="Integrase, DNA-binding domain"/>
    <property type="match status" value="1"/>
</dbReference>
<dbReference type="AlphaFoldDB" id="A0A178MPA6"/>
<organism evidence="6 7">
    <name type="scientific">Magnetospirillum moscoviense</name>
    <dbReference type="NCBI Taxonomy" id="1437059"/>
    <lineage>
        <taxon>Bacteria</taxon>
        <taxon>Pseudomonadati</taxon>
        <taxon>Pseudomonadota</taxon>
        <taxon>Alphaproteobacteria</taxon>
        <taxon>Rhodospirillales</taxon>
        <taxon>Rhodospirillaceae</taxon>
        <taxon>Magnetospirillum</taxon>
    </lineage>
</organism>
<dbReference type="Pfam" id="PF00589">
    <property type="entry name" value="Phage_integrase"/>
    <property type="match status" value="1"/>
</dbReference>
<dbReference type="PANTHER" id="PTHR30629:SF2">
    <property type="entry name" value="PROPHAGE INTEGRASE INTS-RELATED"/>
    <property type="match status" value="1"/>
</dbReference>
<dbReference type="GO" id="GO:0015074">
    <property type="term" value="P:DNA integration"/>
    <property type="evidence" value="ECO:0007669"/>
    <property type="project" value="UniProtKB-KW"/>
</dbReference>
<dbReference type="InterPro" id="IPR002104">
    <property type="entry name" value="Integrase_catalytic"/>
</dbReference>
<evidence type="ECO:0000256" key="2">
    <source>
        <dbReference type="ARBA" id="ARBA00022908"/>
    </source>
</evidence>
<keyword evidence="2" id="KW-0229">DNA integration</keyword>
<evidence type="ECO:0000259" key="5">
    <source>
        <dbReference type="PROSITE" id="PS51898"/>
    </source>
</evidence>
<sequence length="410" mass="46400">MQHPATSSLTMPKDNKVNFTQRYIDALKPPAEGETLIMDSKVPGLGIRVRYTGKVVYVLRYQLGGLHKKMTIGDAKLIKLESARDRALELLGDVQAENDPIAQRNDWRNNPPVRQLGAETIEHLKSLDRSATYIEDSQRLLDRYILPAIGDMRVRDVGARDIEKIIHQLKGKTRTGNLVRSFLSRMFKLARKWTYRMDDPTYGVEKFEEQARERFYSLAELDKIRTVLGQKLTETRFRQSAGATLLLLYTGARPRELFKSTWEMFDLEAGVWTKPSHHTKQKKVHSHKLAQEAIDLLKSIRSAAEADAKGKAEKIGQPVEVSPFVFPSDSKGGHLTTIKKFWAEVCKLAELTDAHLYDLRKTFATLLLSRGVDIKTVMKLTGHTQASTLLRHYAMVVGGAEEKALEGLFG</sequence>
<dbReference type="InterPro" id="IPR053876">
    <property type="entry name" value="Phage_int_M"/>
</dbReference>